<dbReference type="Proteomes" id="UP000185003">
    <property type="component" value="Unassembled WGS sequence"/>
</dbReference>
<dbReference type="AlphaFoldDB" id="A0A1N6KBB1"/>
<gene>
    <name evidence="1" type="ORF">SAMN04488055_5491</name>
</gene>
<evidence type="ECO:0000313" key="1">
    <source>
        <dbReference type="EMBL" id="SIO53845.1"/>
    </source>
</evidence>
<dbReference type="Pfam" id="PF13595">
    <property type="entry name" value="DUF4138"/>
    <property type="match status" value="1"/>
</dbReference>
<dbReference type="EMBL" id="FSRA01000002">
    <property type="protein sequence ID" value="SIO53845.1"/>
    <property type="molecule type" value="Genomic_DNA"/>
</dbReference>
<name>A0A1N6KBB1_9BACT</name>
<dbReference type="RefSeq" id="WP_074242714.1">
    <property type="nucleotide sequence ID" value="NZ_FSRA01000002.1"/>
</dbReference>
<protein>
    <submittedName>
        <fullName evidence="1">Bacteroides conjugative transposon TraN protein</fullName>
    </submittedName>
</protein>
<accession>A0A1N6KBB1</accession>
<dbReference type="NCBIfam" id="TIGR03780">
    <property type="entry name" value="Bac_Flav_CT_N"/>
    <property type="match status" value="1"/>
</dbReference>
<proteinExistence type="predicted"/>
<dbReference type="STRING" id="536979.SAMN04488055_5491"/>
<keyword evidence="2" id="KW-1185">Reference proteome</keyword>
<organism evidence="1 2">
    <name type="scientific">Chitinophaga niabensis</name>
    <dbReference type="NCBI Taxonomy" id="536979"/>
    <lineage>
        <taxon>Bacteria</taxon>
        <taxon>Pseudomonadati</taxon>
        <taxon>Bacteroidota</taxon>
        <taxon>Chitinophagia</taxon>
        <taxon>Chitinophagales</taxon>
        <taxon>Chitinophagaceae</taxon>
        <taxon>Chitinophaga</taxon>
    </lineage>
</organism>
<sequence>MRFILLFTIALSFTFSGYSQFISQPESVIPIIPHKIKVTHRATTVLVFPYTVLNDPDRGIDGLVAAKVTGVENVLKLKAAFNYLDTTSLHVFTSDGGIHVFEVTYDPKLFNTTYKIISQDSMMTIKKLAKYQKKSDVNEKELDILVNKVRHQKGFLNDDTRKYRMQLLLRGIYFSDDIMFFKFNIKNKSNLPYQAGWARLYLMDKIVSKRTSVQQLAIDPLYRDDFPYLAGKSKQDWIIAIPKTTIPDKKQLIFELQEDNGGRHLKISIQNRDLFKSRKIL</sequence>
<dbReference type="InterPro" id="IPR022298">
    <property type="entry name" value="Conjug_transposon_TraN"/>
</dbReference>
<evidence type="ECO:0000313" key="2">
    <source>
        <dbReference type="Proteomes" id="UP000185003"/>
    </source>
</evidence>
<dbReference type="OrthoDB" id="1038500at2"/>
<reference evidence="1 2" key="1">
    <citation type="submission" date="2016-11" db="EMBL/GenBank/DDBJ databases">
        <authorList>
            <person name="Jaros S."/>
            <person name="Januszkiewicz K."/>
            <person name="Wedrychowicz H."/>
        </authorList>
    </citation>
    <scope>NUCLEOTIDE SEQUENCE [LARGE SCALE GENOMIC DNA]</scope>
    <source>
        <strain evidence="1 2">DSM 24787</strain>
    </source>
</reference>